<dbReference type="GO" id="GO:0005737">
    <property type="term" value="C:cytoplasm"/>
    <property type="evidence" value="ECO:0007669"/>
    <property type="project" value="TreeGrafter"/>
</dbReference>
<name>A0AA50EYN2_AMAHP</name>
<protein>
    <submittedName>
        <fullName evidence="10">Bifunctional saccharopine dehydrogenase/lysine ketoglutarate reductase</fullName>
    </submittedName>
</protein>
<evidence type="ECO:0000256" key="7">
    <source>
        <dbReference type="SAM" id="Phobius"/>
    </source>
</evidence>
<dbReference type="AlphaFoldDB" id="A0AA50EYN2"/>
<dbReference type="FunFam" id="3.30.70.2690:FF:000001">
    <property type="entry name" value="Lysine-ketoglutarate reductase/saccharopine dehydrogenase1"/>
    <property type="match status" value="1"/>
</dbReference>
<dbReference type="Pfam" id="PF03435">
    <property type="entry name" value="Sacchrp_dh_NADP"/>
    <property type="match status" value="1"/>
</dbReference>
<dbReference type="SUPFAM" id="SSF51735">
    <property type="entry name" value="NAD(P)-binding Rossmann-fold domains"/>
    <property type="match status" value="1"/>
</dbReference>
<dbReference type="Pfam" id="PF05222">
    <property type="entry name" value="AlaDh_PNT_N"/>
    <property type="match status" value="1"/>
</dbReference>
<keyword evidence="7" id="KW-1133">Transmembrane helix</keyword>
<dbReference type="SMART" id="SM01003">
    <property type="entry name" value="AlaDh_PNT_N"/>
    <property type="match status" value="1"/>
</dbReference>
<dbReference type="EMBL" id="OR090912">
    <property type="protein sequence ID" value="WLW26946.1"/>
    <property type="molecule type" value="mRNA"/>
</dbReference>
<keyword evidence="5" id="KW-0511">Multifunctional enzyme</keyword>
<dbReference type="Pfam" id="PF04455">
    <property type="entry name" value="Saccharop_dh_N"/>
    <property type="match status" value="1"/>
</dbReference>
<comment type="similarity">
    <text evidence="6">In the C-terminal section; belongs to the saccharopine dehydrogenase family.</text>
</comment>
<dbReference type="FunFam" id="3.40.50.720:FF:000284">
    <property type="entry name" value="Lysine-ketoglutarate reductase/saccharopine dehydrogenase1"/>
    <property type="match status" value="1"/>
</dbReference>
<dbReference type="InterPro" id="IPR051168">
    <property type="entry name" value="AASS"/>
</dbReference>
<keyword evidence="4" id="KW-0520">NAD</keyword>
<keyword evidence="7" id="KW-0472">Membrane</keyword>
<dbReference type="InterPro" id="IPR007545">
    <property type="entry name" value="LOR/SDH_bifunc_enz_cons_dom"/>
</dbReference>
<evidence type="ECO:0000256" key="5">
    <source>
        <dbReference type="ARBA" id="ARBA00023268"/>
    </source>
</evidence>
<dbReference type="InterPro" id="IPR007698">
    <property type="entry name" value="AlaDH/PNT_NAD(H)-bd"/>
</dbReference>
<keyword evidence="7" id="KW-0812">Transmembrane</keyword>
<accession>A0AA50EYN2</accession>
<sequence>MHGNGVIGILSETCNKWERRAPLTPAHCARLLHSEKGKPNVTRIIVQPSTKRIYHDALYEEVGCEVSDDLSECGLIVGVKQPKLENILPERAYAFFSHTHKAQKENMPLLDKILAERATLYDYELIVGDNGKRLLAFGNFAGRAGMVDFMHGLGQRYLSFGYSTPFLSLGSSYMYPSLASAKAAVISVGEEIATIGLPSGICPLVFVFTGNGNVSQGAQEIFKLLPHTFVDPSRLPELFETEDYYSHPEHYSPIFHERIAPYASVIVNCMYWEPRFPRLLTNKQLQDVINKRCPLIGIADITCDLGGSIEFVNQSTTIDSPFFRYDPLTDSYHYDMEGNGVICSAVDILPTEFAKEASQHFGNILYQFMGNLASTKDFEELPPHLKQACIVHQGAITSLYEYIPRMRESASDVLSQNLPDSHPNKKTHTLLVSLSGHLFDDFLINEALDKIEAAGGSFRLVKCHVGQSTDAMSYSELEVGADDRSVLDQIIDSLTSLATKKGAHGINKIALTVGKIHENGFESIDETKRKPTVLILGAGRVCRPAAELLVSFKSLSFGPLFEYCMDVNFAVPENIQVIVASLYLKDAEEVIQDIPNATAVQLDVSDKESLHNYVSQAEVVISLLPPSCHAAIAMACIEHRKHLVTASYVDSSLSTMDQNAKQAGITVLGEMGLDPGIDHMMAMKMINDAHTKGGKVCSFTSYCGGLPSPAAANNPLAYKFSWNPAGALRAGRNPATYRSHGEVIQVSGDDLYDSAVRFRLPYFPAFALEVLPNRDSLDMVLLYHEIEVEYPQSQEREKHQATLLELGKTEKGRTTSAMALTVGIPAAIGALLLLANKIKTRGILRPIEPEVYVPALDIIQAYGINILEKTK</sequence>
<dbReference type="PANTHER" id="PTHR11133">
    <property type="entry name" value="SACCHAROPINE DEHYDROGENASE"/>
    <property type="match status" value="1"/>
</dbReference>
<feature type="domain" description="Alanine dehydrogenase/pyridine nucleotide transhydrogenase NAD(H)-binding" evidence="8">
    <location>
        <begin position="184"/>
        <end position="345"/>
    </location>
</feature>
<gene>
    <name evidence="10" type="primary">SD/LKR</name>
</gene>
<evidence type="ECO:0000256" key="2">
    <source>
        <dbReference type="ARBA" id="ARBA00004720"/>
    </source>
</evidence>
<dbReference type="InterPro" id="IPR005097">
    <property type="entry name" value="Sacchrp_dh_NADP-bd"/>
</dbReference>
<evidence type="ECO:0000256" key="6">
    <source>
        <dbReference type="ARBA" id="ARBA00025744"/>
    </source>
</evidence>
<evidence type="ECO:0000256" key="1">
    <source>
        <dbReference type="ARBA" id="ARBA00004682"/>
    </source>
</evidence>
<evidence type="ECO:0000256" key="4">
    <source>
        <dbReference type="ARBA" id="ARBA00023027"/>
    </source>
</evidence>
<keyword evidence="3" id="KW-0560">Oxidoreductase</keyword>
<evidence type="ECO:0000313" key="10">
    <source>
        <dbReference type="EMBL" id="WLW26946.1"/>
    </source>
</evidence>
<dbReference type="Gene3D" id="3.40.50.720">
    <property type="entry name" value="NAD(P)-binding Rossmann-like Domain"/>
    <property type="match status" value="4"/>
</dbReference>
<reference evidence="10" key="1">
    <citation type="submission" date="2023-05" db="EMBL/GenBank/DDBJ databases">
        <authorList>
            <person name="Aswal K.S."/>
            <person name="Prabhakaran S."/>
            <person name="Chauhan R."/>
            <person name="Pandey D."/>
        </authorList>
    </citation>
    <scope>NUCLEOTIDE SEQUENCE</scope>
</reference>
<dbReference type="CDD" id="cd12189">
    <property type="entry name" value="LKR_SDH_like"/>
    <property type="match status" value="1"/>
</dbReference>
<dbReference type="CDD" id="cd12144">
    <property type="entry name" value="SDH_N_domain"/>
    <property type="match status" value="1"/>
</dbReference>
<evidence type="ECO:0000259" key="9">
    <source>
        <dbReference type="SMART" id="SM01003"/>
    </source>
</evidence>
<dbReference type="InterPro" id="IPR007886">
    <property type="entry name" value="AlaDH/PNT_N"/>
</dbReference>
<dbReference type="SUPFAM" id="SSF55347">
    <property type="entry name" value="Glyceraldehyde-3-phosphate dehydrogenase-like, C-terminal domain"/>
    <property type="match status" value="1"/>
</dbReference>
<feature type="domain" description="Alanine dehydrogenase/pyridine nucleotide transhydrogenase N-terminal" evidence="9">
    <location>
        <begin position="8"/>
        <end position="144"/>
    </location>
</feature>
<evidence type="ECO:0000259" key="8">
    <source>
        <dbReference type="SMART" id="SM01002"/>
    </source>
</evidence>
<proteinExistence type="evidence at transcript level"/>
<organism evidence="10">
    <name type="scientific">Amaranthus hypochondriacus</name>
    <name type="common">Prince-of-Wales feather</name>
    <name type="synonym">Amaranthus hybridus var. hypochondriacus</name>
    <dbReference type="NCBI Taxonomy" id="28502"/>
    <lineage>
        <taxon>Eukaryota</taxon>
        <taxon>Viridiplantae</taxon>
        <taxon>Streptophyta</taxon>
        <taxon>Embryophyta</taxon>
        <taxon>Tracheophyta</taxon>
        <taxon>Spermatophyta</taxon>
        <taxon>Magnoliopsida</taxon>
        <taxon>eudicotyledons</taxon>
        <taxon>Gunneridae</taxon>
        <taxon>Pentapetalae</taxon>
        <taxon>Caryophyllales</taxon>
        <taxon>Amaranthaceae</taxon>
        <taxon>Amaranthus</taxon>
    </lineage>
</organism>
<comment type="pathway">
    <text evidence="2">Amino-acid degradation; L-lysine degradation via saccharopine pathway; glutaryl-CoA from L-lysine: step 2/6.</text>
</comment>
<dbReference type="InterPro" id="IPR032095">
    <property type="entry name" value="Sacchrp_dh-like_C"/>
</dbReference>
<dbReference type="PANTHER" id="PTHR11133:SF22">
    <property type="entry name" value="ALPHA-AMINOADIPIC SEMIALDEHYDE SYNTHASE, MITOCHONDRIAL"/>
    <property type="match status" value="1"/>
</dbReference>
<dbReference type="Gene3D" id="3.30.360.10">
    <property type="entry name" value="Dihydrodipicolinate Reductase, domain 2"/>
    <property type="match status" value="1"/>
</dbReference>
<dbReference type="Gene3D" id="3.30.70.2690">
    <property type="entry name" value="LOR/SDH bifunctional enzyme, conserved domain"/>
    <property type="match status" value="1"/>
</dbReference>
<dbReference type="SUPFAM" id="SSF52283">
    <property type="entry name" value="Formate/glycerate dehydrogenase catalytic domain-like"/>
    <property type="match status" value="1"/>
</dbReference>
<evidence type="ECO:0000256" key="3">
    <source>
        <dbReference type="ARBA" id="ARBA00023002"/>
    </source>
</evidence>
<comment type="pathway">
    <text evidence="1">Amino-acid degradation; L-lysine degradation via saccharopine pathway; glutaryl-CoA from L-lysine: step 1/6.</text>
</comment>
<dbReference type="InterPro" id="IPR043009">
    <property type="entry name" value="LOR/SDH_bifunc_enz_cons_dom_sf"/>
</dbReference>
<dbReference type="Pfam" id="PF16653">
    <property type="entry name" value="Sacchrp_dh_C"/>
    <property type="match status" value="1"/>
</dbReference>
<dbReference type="GO" id="GO:0004753">
    <property type="term" value="F:saccharopine dehydrogenase activity"/>
    <property type="evidence" value="ECO:0007669"/>
    <property type="project" value="TreeGrafter"/>
</dbReference>
<dbReference type="GO" id="GO:0019878">
    <property type="term" value="P:lysine biosynthetic process via aminoadipic acid"/>
    <property type="evidence" value="ECO:0007669"/>
    <property type="project" value="TreeGrafter"/>
</dbReference>
<dbReference type="InterPro" id="IPR036291">
    <property type="entry name" value="NAD(P)-bd_dom_sf"/>
</dbReference>
<dbReference type="SMART" id="SM01002">
    <property type="entry name" value="AlaDh_PNT_C"/>
    <property type="match status" value="1"/>
</dbReference>
<feature type="transmembrane region" description="Helical" evidence="7">
    <location>
        <begin position="817"/>
        <end position="835"/>
    </location>
</feature>